<proteinExistence type="predicted"/>
<feature type="transmembrane region" description="Helical" evidence="1">
    <location>
        <begin position="62"/>
        <end position="87"/>
    </location>
</feature>
<reference evidence="3 4" key="1">
    <citation type="submission" date="2022-04" db="EMBL/GenBank/DDBJ databases">
        <title>Gracilibacillus sp. isolated from saltern.</title>
        <authorList>
            <person name="Won M."/>
            <person name="Lee C.-M."/>
            <person name="Woen H.-Y."/>
            <person name="Kwon S.-W."/>
        </authorList>
    </citation>
    <scope>NUCLEOTIDE SEQUENCE [LARGE SCALE GENOMIC DNA]</scope>
    <source>
        <strain evidence="3 4">SSPM10-3</strain>
    </source>
</reference>
<organism evidence="3 4">
    <name type="scientific">Gracilibacillus salinarum</name>
    <dbReference type="NCBI Taxonomy" id="2932255"/>
    <lineage>
        <taxon>Bacteria</taxon>
        <taxon>Bacillati</taxon>
        <taxon>Bacillota</taxon>
        <taxon>Bacilli</taxon>
        <taxon>Bacillales</taxon>
        <taxon>Bacillaceae</taxon>
        <taxon>Gracilibacillus</taxon>
    </lineage>
</organism>
<protein>
    <submittedName>
        <fullName evidence="3">DUF4129 domain-containing protein</fullName>
    </submittedName>
</protein>
<keyword evidence="1" id="KW-1133">Transmembrane helix</keyword>
<accession>A0ABY4GJ35</accession>
<keyword evidence="4" id="KW-1185">Reference proteome</keyword>
<evidence type="ECO:0000259" key="2">
    <source>
        <dbReference type="Pfam" id="PF13559"/>
    </source>
</evidence>
<gene>
    <name evidence="3" type="ORF">MUN87_16000</name>
</gene>
<dbReference type="EMBL" id="CP095071">
    <property type="protein sequence ID" value="UOQ84199.1"/>
    <property type="molecule type" value="Genomic_DNA"/>
</dbReference>
<dbReference type="RefSeq" id="WP_244741640.1">
    <property type="nucleotide sequence ID" value="NZ_CP095071.1"/>
</dbReference>
<evidence type="ECO:0000256" key="1">
    <source>
        <dbReference type="SAM" id="Phobius"/>
    </source>
</evidence>
<name>A0ABY4GJ35_9BACI</name>
<dbReference type="Pfam" id="PF13559">
    <property type="entry name" value="DUF4129"/>
    <property type="match status" value="1"/>
</dbReference>
<sequence length="219" mass="26082">MSDYQKEREQLEKILQQDEYQVYQQDNRSIIEKIYDRISNWLSDLLDNLFQSFVPGSTTGNIIVVVLVISIAVILILGILAFTTFMVRKKKWSSYQPFEKDAELAWDYHQHMQMAATYETEANYPLAIRHQFLAMLLRLEEYQLLTIQQWKTNREYYEELNSRDRPIASSFYQLALQFEHATYGEKTVQQTDYAKYQKQTDRLTTHIGHQQVHKKLGDH</sequence>
<evidence type="ECO:0000313" key="3">
    <source>
        <dbReference type="EMBL" id="UOQ84199.1"/>
    </source>
</evidence>
<dbReference type="Proteomes" id="UP000831537">
    <property type="component" value="Chromosome"/>
</dbReference>
<dbReference type="InterPro" id="IPR025403">
    <property type="entry name" value="TgpA-like_C"/>
</dbReference>
<keyword evidence="1" id="KW-0812">Transmembrane</keyword>
<keyword evidence="1" id="KW-0472">Membrane</keyword>
<evidence type="ECO:0000313" key="4">
    <source>
        <dbReference type="Proteomes" id="UP000831537"/>
    </source>
</evidence>
<feature type="domain" description="Protein-glutamine gamma-glutamyltransferase-like C-terminal" evidence="2">
    <location>
        <begin position="132"/>
        <end position="195"/>
    </location>
</feature>